<evidence type="ECO:0000256" key="6">
    <source>
        <dbReference type="RuleBase" id="RU000488"/>
    </source>
</evidence>
<dbReference type="Pfam" id="PF00153">
    <property type="entry name" value="Mito_carr"/>
    <property type="match status" value="1"/>
</dbReference>
<comment type="subcellular location">
    <subcellularLocation>
        <location evidence="1">Membrane</location>
        <topology evidence="1">Multi-pass membrane protein</topology>
    </subcellularLocation>
</comment>
<dbReference type="InterPro" id="IPR018108">
    <property type="entry name" value="MCP_transmembrane"/>
</dbReference>
<evidence type="ECO:0000256" key="3">
    <source>
        <dbReference type="ARBA" id="ARBA00022692"/>
    </source>
</evidence>
<evidence type="ECO:0000256" key="7">
    <source>
        <dbReference type="SAM" id="Phobius"/>
    </source>
</evidence>
<dbReference type="Gene3D" id="1.50.40.10">
    <property type="entry name" value="Mitochondrial carrier domain"/>
    <property type="match status" value="1"/>
</dbReference>
<protein>
    <recommendedName>
        <fullName evidence="10">Mitochondrial carrier protein</fullName>
    </recommendedName>
</protein>
<evidence type="ECO:0000256" key="2">
    <source>
        <dbReference type="ARBA" id="ARBA00006375"/>
    </source>
</evidence>
<feature type="repeat" description="Solcar" evidence="5">
    <location>
        <begin position="1"/>
        <end position="37"/>
    </location>
</feature>
<comment type="caution">
    <text evidence="8">The sequence shown here is derived from an EMBL/GenBank/DDBJ whole genome shotgun (WGS) entry which is preliminary data.</text>
</comment>
<dbReference type="InterPro" id="IPR023395">
    <property type="entry name" value="MCP_dom_sf"/>
</dbReference>
<dbReference type="SUPFAM" id="SSF103506">
    <property type="entry name" value="Mitochondrial carrier"/>
    <property type="match status" value="1"/>
</dbReference>
<keyword evidence="4 5" id="KW-0472">Membrane</keyword>
<keyword evidence="7" id="KW-1133">Transmembrane helix</keyword>
<evidence type="ECO:0000313" key="9">
    <source>
        <dbReference type="Proteomes" id="UP000663873"/>
    </source>
</evidence>
<organism evidence="8 9">
    <name type="scientific">Rotaria socialis</name>
    <dbReference type="NCBI Taxonomy" id="392032"/>
    <lineage>
        <taxon>Eukaryota</taxon>
        <taxon>Metazoa</taxon>
        <taxon>Spiralia</taxon>
        <taxon>Gnathifera</taxon>
        <taxon>Rotifera</taxon>
        <taxon>Eurotatoria</taxon>
        <taxon>Bdelloidea</taxon>
        <taxon>Philodinida</taxon>
        <taxon>Philodinidae</taxon>
        <taxon>Rotaria</taxon>
    </lineage>
</organism>
<evidence type="ECO:0008006" key="10">
    <source>
        <dbReference type="Google" id="ProtNLM"/>
    </source>
</evidence>
<keyword evidence="3 5" id="KW-0812">Transmembrane</keyword>
<evidence type="ECO:0000256" key="5">
    <source>
        <dbReference type="PROSITE-ProRule" id="PRU00282"/>
    </source>
</evidence>
<accession>A0A821YGA9</accession>
<dbReference type="AlphaFoldDB" id="A0A821YGA9"/>
<dbReference type="GO" id="GO:0016020">
    <property type="term" value="C:membrane"/>
    <property type="evidence" value="ECO:0007669"/>
    <property type="project" value="UniProtKB-SubCell"/>
</dbReference>
<feature type="non-terminal residue" evidence="8">
    <location>
        <position position="1"/>
    </location>
</feature>
<comment type="similarity">
    <text evidence="2 6">Belongs to the mitochondrial carrier (TC 2.A.29) family.</text>
</comment>
<dbReference type="Proteomes" id="UP000663873">
    <property type="component" value="Unassembled WGS sequence"/>
</dbReference>
<feature type="transmembrane region" description="Helical" evidence="7">
    <location>
        <begin position="12"/>
        <end position="31"/>
    </location>
</feature>
<proteinExistence type="inferred from homology"/>
<keyword evidence="6" id="KW-0813">Transport</keyword>
<dbReference type="EMBL" id="CAJOBP010096429">
    <property type="protein sequence ID" value="CAF4963606.1"/>
    <property type="molecule type" value="Genomic_DNA"/>
</dbReference>
<name>A0A821YGA9_9BILA</name>
<dbReference type="PROSITE" id="PS50920">
    <property type="entry name" value="SOLCAR"/>
    <property type="match status" value="1"/>
</dbReference>
<evidence type="ECO:0000313" key="8">
    <source>
        <dbReference type="EMBL" id="CAF4963606.1"/>
    </source>
</evidence>
<sequence>HQSEGWRVFYRGYLANSLGVLPACGIDFALYEYLRRIYREKCTSLEEPSKYNHFCFGVKMKY</sequence>
<evidence type="ECO:0000256" key="4">
    <source>
        <dbReference type="ARBA" id="ARBA00023136"/>
    </source>
</evidence>
<keyword evidence="9" id="KW-1185">Reference proteome</keyword>
<gene>
    <name evidence="8" type="ORF">UJA718_LOCUS48378</name>
</gene>
<evidence type="ECO:0000256" key="1">
    <source>
        <dbReference type="ARBA" id="ARBA00004141"/>
    </source>
</evidence>
<reference evidence="8" key="1">
    <citation type="submission" date="2021-02" db="EMBL/GenBank/DDBJ databases">
        <authorList>
            <person name="Nowell W R."/>
        </authorList>
    </citation>
    <scope>NUCLEOTIDE SEQUENCE</scope>
</reference>